<dbReference type="Pfam" id="PF00596">
    <property type="entry name" value="Aldolase_II"/>
    <property type="match status" value="1"/>
</dbReference>
<dbReference type="PRINTS" id="PR00081">
    <property type="entry name" value="GDHRDH"/>
</dbReference>
<dbReference type="InterPro" id="IPR013454">
    <property type="entry name" value="Bifunc_RhaD/ADH"/>
</dbReference>
<dbReference type="EMBL" id="PVBT01000002">
    <property type="protein sequence ID" value="PRD55167.1"/>
    <property type="molecule type" value="Genomic_DNA"/>
</dbReference>
<dbReference type="RefSeq" id="WP_105733395.1">
    <property type="nucleotide sequence ID" value="NZ_PVBT01000002.1"/>
</dbReference>
<dbReference type="FunFam" id="3.40.50.720:FF:000084">
    <property type="entry name" value="Short-chain dehydrogenase reductase"/>
    <property type="match status" value="1"/>
</dbReference>
<dbReference type="OrthoDB" id="9774430at2"/>
<dbReference type="InterPro" id="IPR002347">
    <property type="entry name" value="SDR_fam"/>
</dbReference>
<reference evidence="4 5" key="1">
    <citation type="submission" date="2018-02" db="EMBL/GenBank/DDBJ databases">
        <title>The draft genome of Phyllobacterium myrsinacearum DSM5892.</title>
        <authorList>
            <person name="Li L."/>
            <person name="Liu L."/>
            <person name="Zhang X."/>
            <person name="Wang T."/>
        </authorList>
    </citation>
    <scope>NUCLEOTIDE SEQUENCE [LARGE SCALE GENOMIC DNA]</scope>
    <source>
        <strain evidence="4 5">DSM 5892</strain>
    </source>
</reference>
<evidence type="ECO:0000313" key="5">
    <source>
        <dbReference type="Proteomes" id="UP000238563"/>
    </source>
</evidence>
<name>A0A2S9JPL7_9HYPH</name>
<organism evidence="4 5">
    <name type="scientific">Phyllobacterium myrsinacearum</name>
    <dbReference type="NCBI Taxonomy" id="28101"/>
    <lineage>
        <taxon>Bacteria</taxon>
        <taxon>Pseudomonadati</taxon>
        <taxon>Pseudomonadota</taxon>
        <taxon>Alphaproteobacteria</taxon>
        <taxon>Hyphomicrobiales</taxon>
        <taxon>Phyllobacteriaceae</taxon>
        <taxon>Phyllobacterium</taxon>
    </lineage>
</organism>
<comment type="similarity">
    <text evidence="1">Belongs to the short-chain dehydrogenases/reductases (SDR) family.</text>
</comment>
<dbReference type="SMART" id="SM01007">
    <property type="entry name" value="Aldolase_II"/>
    <property type="match status" value="1"/>
</dbReference>
<dbReference type="Gene3D" id="3.40.225.10">
    <property type="entry name" value="Class II aldolase/adducin N-terminal domain"/>
    <property type="match status" value="1"/>
</dbReference>
<protein>
    <submittedName>
        <fullName evidence="4">Bifunctional rhamnulose-1-phosphate aldolase/short-chain dehydrogenase</fullName>
    </submittedName>
</protein>
<evidence type="ECO:0000259" key="3">
    <source>
        <dbReference type="SMART" id="SM01007"/>
    </source>
</evidence>
<dbReference type="NCBIfam" id="TIGR02632">
    <property type="entry name" value="RhaD_aldol-ADH"/>
    <property type="match status" value="1"/>
</dbReference>
<dbReference type="PANTHER" id="PTHR43669:SF8">
    <property type="entry name" value="SHORT-CHAIN TYPE DEHYDROGENASE_REDUCTASE-RELATED"/>
    <property type="match status" value="1"/>
</dbReference>
<feature type="domain" description="Class II aldolase/adducin N-terminal" evidence="3">
    <location>
        <begin position="25"/>
        <end position="227"/>
    </location>
</feature>
<evidence type="ECO:0000256" key="1">
    <source>
        <dbReference type="ARBA" id="ARBA00006484"/>
    </source>
</evidence>
<dbReference type="AlphaFoldDB" id="A0A2S9JPL7"/>
<dbReference type="InterPro" id="IPR036409">
    <property type="entry name" value="Aldolase_II/adducin_N_sf"/>
</dbReference>
<keyword evidence="2" id="KW-0560">Oxidoreductase</keyword>
<dbReference type="PANTHER" id="PTHR43669">
    <property type="entry name" value="5-KETO-D-GLUCONATE 5-REDUCTASE"/>
    <property type="match status" value="1"/>
</dbReference>
<sequence>MANKVQLLDNRWDDQKAATLDEPGKLLYRSNLLGADKRITNYGGGNTSAKVTQTDPLTGKPVEVLWVKGSGGDVGTIKLDGFATLYMEKLESLKSIYTGVADEDRMVGFLPHCTFNLNSRAASIDTPLHGFVPFRHVDHMHPDAIIAIAASKNSRALTKEVFGDEIGWLPWRRPGFQLGLDLGAYAAAHPSSKGVVLESHGLFTWADDAKECYELTLDIINRAIVWFDAKTAGKPAFGGEITASLDASARRAIAARLMPEIRGKIGVAERKLGHFDDQPAVLEFVNARNLRPLAALGTSCPDHFLRTKIRPLVLDVDPANPEAAVEALDAALEAYRTDYARYYTACKHANSPAMRDPNPVIFLIPGVGMLSFAKDKATARIAGEFYVNAINVMRGASSVSDYQGLPEQEAFDIEYWLLEEAKLQRMPKPKSLAGRVAFVTGGAGGIGRATAERLLGQGACVVLADIDAEALKAAHEDFAARYSADAVRGVQLNVTDEAAVIASFAEASIEFGGIDILVSNAGIASSAPIEVTELAMWNRNMDILATGYFLVSREAFRLFRRQKIGGNVVFVASKNGLAASPNASAYCAAKAAEIHLARCLALEGAEAGIRVNTVNPDAVLRGSKIWNGEWREQRAASSNLQVDELEEHYRKRSLLKLNVLPEDIAEAIYFLASDASAKSTGNIINVDAGNVQSFTR</sequence>
<dbReference type="PRINTS" id="PR00080">
    <property type="entry name" value="SDRFAMILY"/>
</dbReference>
<dbReference type="SUPFAM" id="SSF51735">
    <property type="entry name" value="NAD(P)-binding Rossmann-fold domains"/>
    <property type="match status" value="1"/>
</dbReference>
<gene>
    <name evidence="4" type="ORF">C5750_08280</name>
</gene>
<comment type="caution">
    <text evidence="4">The sequence shown here is derived from an EMBL/GenBank/DDBJ whole genome shotgun (WGS) entry which is preliminary data.</text>
</comment>
<keyword evidence="5" id="KW-1185">Reference proteome</keyword>
<dbReference type="NCBIfam" id="NF006189">
    <property type="entry name" value="PRK08324.1-3"/>
    <property type="match status" value="1"/>
</dbReference>
<dbReference type="Proteomes" id="UP000238563">
    <property type="component" value="Unassembled WGS sequence"/>
</dbReference>
<dbReference type="InterPro" id="IPR001303">
    <property type="entry name" value="Aldolase_II/adducin_N"/>
</dbReference>
<dbReference type="GO" id="GO:0016491">
    <property type="term" value="F:oxidoreductase activity"/>
    <property type="evidence" value="ECO:0007669"/>
    <property type="project" value="UniProtKB-KW"/>
</dbReference>
<dbReference type="SUPFAM" id="SSF53639">
    <property type="entry name" value="AraD/HMP-PK domain-like"/>
    <property type="match status" value="1"/>
</dbReference>
<proteinExistence type="inferred from homology"/>
<evidence type="ECO:0000256" key="2">
    <source>
        <dbReference type="ARBA" id="ARBA00023002"/>
    </source>
</evidence>
<accession>A0A2S9JPL7</accession>
<dbReference type="CDD" id="cd08943">
    <property type="entry name" value="R1PA_ADH_SDR_c"/>
    <property type="match status" value="1"/>
</dbReference>
<dbReference type="InterPro" id="IPR036291">
    <property type="entry name" value="NAD(P)-bd_dom_sf"/>
</dbReference>
<evidence type="ECO:0000313" key="4">
    <source>
        <dbReference type="EMBL" id="PRD55167.1"/>
    </source>
</evidence>
<dbReference type="Pfam" id="PF13561">
    <property type="entry name" value="adh_short_C2"/>
    <property type="match status" value="1"/>
</dbReference>
<dbReference type="Gene3D" id="3.40.50.720">
    <property type="entry name" value="NAD(P)-binding Rossmann-like Domain"/>
    <property type="match status" value="1"/>
</dbReference>